<dbReference type="OMA" id="KNDISPR"/>
<feature type="compositionally biased region" description="Basic and acidic residues" evidence="1">
    <location>
        <begin position="1090"/>
        <end position="1104"/>
    </location>
</feature>
<dbReference type="PANTHER" id="PTHR22929:SF0">
    <property type="entry name" value="TRANSCRIPTION FACTOR TFIIIB COMPONENT B'' HOMOLOG"/>
    <property type="match status" value="1"/>
</dbReference>
<dbReference type="SUPFAM" id="SSF46689">
    <property type="entry name" value="Homeodomain-like"/>
    <property type="match status" value="1"/>
</dbReference>
<sequence length="2148" mass="239636">MFRRSRLSVRPNVRPAGRETQGAPAAAGAEPQPPPPPPAGSRDEGDDKADSSNDAGETSKATETPTQRRKRISTTPNLVKPRAGPSSVQCSASKPQRRALQAPDGSASVQKDSSASEKSSTEGSLKSPILPEKKTPVPQVPQFSPLKKSVNKEQTASVAAQKNDDTLLKNLPSPLKERPTQETSVTKEEKLPTKPAPAKEKRICSDRERILKARKLREMLREELKKERMKQLKHRPPIIEGRSPPDRSKMTMRDLIYYLPENNPMKSSLVEEKKTEKNSTQCQMKEQEEKSTQDHEEEDEEEEAENGEDSQDGPLLVPRVKVAEDGSIILDEESLTVEVLRTKGPCVVEENDPIFERGSTTTYSSFRKSFYTKPWSNKETDMFFLAISMVGTDFSLIGRLFPHRARSEIKNKFKREEKANGWRIDKAFKEKRPFDFELFAQLLEKVLADEEKRKQKTVRNQKPKEKKPPRPRKKPKVAKAASTETLDDQDDLQEARISDAETEADAVTAEKENEESLGISEQAEEQVALEPAFAKKRKKRKRKDDPEEEVDSFPEQLAVPSEIEEERKSSKKTGKKMECDTNTDDRITCREELDTVIEEKQDGPPTKEEERSQSCLPVDDITERESDLSLCSFQDSNDVILETESAQLGTVNIPDDISQEIQLSNLPVSRIRNEERQSEETRETMNEDTHDLHRREEEQSASESDSLPEIIKTEKPAERGHLQRPKPNFTRSSGKKEAANQEKMEAETSSPKLVNTAEKCSEQDSRRNRDEVTELENMDLDTKSEEPEKTVIGMTRVRGCRQRFKPNVTRASGRKEPENSSGNDKMSHPESEEGTKKNIDQSNRSDTTSGEAAEKDDKIVETVSQSNEITSSQEDSKLSVLKPTPLKRGRMQRPKPNLGRTVARKDDRSHEKDAEEEKAENGEVEKGVIHHRDEDSGSCLKSDVHEDLQPCIMMLERDVSVDSEVNSLRTRQCSQEKSSEAGGCESEKGSSDDMKVVSDFNAGESGPEKQEEKNVASSARLLRSRFQRPKPNLRTITSRKEVLDVNKDVSQKHNSEEESLMQCDGECGSLPDTDKAGKCEVLQSLESLGKEKSFGPLDASERQSCKSPQTLSRSEDGELKSYLPVEKDGTSTTTVGKNTAQEESKQTLLQPVQFVRARFQRYRPKLGRAGGKKELQISEDNEGENKSEADELELQKDESASPVSAVGENEAVLHQANVLSNEEQTAKEAPQVPCISENILHEQSRSSVNLSSGEESKQCDTKPLHEEREPLTNPQPNLMRVHRKRGHPEESRRDENNVKIRNSEEYLLLEKTDVSMNSSNIVEAASFPEATGKHDFIDSLEEASCKRVRQNSRFQSPEVSSESENQVEKDDFQPSTSQQKKSDDLTRRQSRRSSKQTALPKHGWERRTASSLASECDADCCEKGNQRQEVKQSVTRGKSTKAAHRKKPGKEHRSSKITLVTLRASQEEEEEETDDFEPDDEDECFAPEEVNKAPVFVPVGLRSPEPVPVQIEETMEELDISVNIPDVQVATDVETLSQITVQPVIQREEKANTSPTEATINENPEVDKGINDGSTEAAMTLLAMGDPMFQLKTSTEEWTQMLPTQDELNLSSNLVTHDYAEQNRTPDQYLVSSASYTKNLVLCDDGSNINVEDQSTDAGTGVEEYCEKNATSNSPLSMVNQRLRRDRLLKPQSNLGVLRSNENILQEPLNTNVVVEQLDQIQSESTELRSTAEMQGVELELLRPTASDSSILDNFATSMELVKQVNKTERTEKEMTDDCRTSGNLSPIYKKSHLGLEDYLNQSSVDGLTMQNPCPAEHSICTINFAQNETCAQDCQQPCVSSTEETSVVSDDCQCPDEEQTFILTLVEIPADSKEFDASALLEQTSEPLLPAPIIIGSENASETSVTEVESTGSLTTAANEFDASLNNNMETKQLQNALAEPVLNLVRTAQKRSAAELAENDFPPAKKTLSTVVEGNFESPCKGYSTKSTSSPKRASGNPFQKTEASAKKKLLTSVLVPESLSLRPLGERSQHETLENLGKASLENSESDQEKEMMSSLTCSKKAETSEQGKLGDVHEPAQLETSGSLTESSKTPLLRGGRKPFGFLSLICKKSSSDSAEDTKGSRGKIQKPKIATLKRNQKKNLSIQ</sequence>
<dbReference type="GeneTree" id="ENSGT00390000012762"/>
<feature type="region of interest" description="Disordered" evidence="1">
    <location>
        <begin position="1979"/>
        <end position="2008"/>
    </location>
</feature>
<reference evidence="3 4" key="1">
    <citation type="submission" date="2017-10" db="EMBL/GenBank/DDBJ databases">
        <title>A new Pekin duck reference genome.</title>
        <authorList>
            <person name="Hou Z.-C."/>
            <person name="Zhou Z.-K."/>
            <person name="Zhu F."/>
            <person name="Hou S.-S."/>
        </authorList>
    </citation>
    <scope>NUCLEOTIDE SEQUENCE [LARGE SCALE GENOMIC DNA]</scope>
</reference>
<feature type="region of interest" description="Disordered" evidence="1">
    <location>
        <begin position="2114"/>
        <end position="2148"/>
    </location>
</feature>
<accession>U3IUH5</accession>
<dbReference type="GO" id="GO:0000126">
    <property type="term" value="C:transcription factor TFIIIB complex"/>
    <property type="evidence" value="ECO:0007669"/>
    <property type="project" value="TreeGrafter"/>
</dbReference>
<feature type="compositionally biased region" description="Acidic residues" evidence="1">
    <location>
        <begin position="295"/>
        <end position="311"/>
    </location>
</feature>
<feature type="compositionally biased region" description="Basic and acidic residues" evidence="1">
    <location>
        <begin position="1254"/>
        <end position="1270"/>
    </location>
</feature>
<name>U3IUH5_ANAPP</name>
<feature type="compositionally biased region" description="Acidic residues" evidence="1">
    <location>
        <begin position="1467"/>
        <end position="1482"/>
    </location>
</feature>
<dbReference type="CDD" id="cd00167">
    <property type="entry name" value="SANT"/>
    <property type="match status" value="1"/>
</dbReference>
<feature type="compositionally biased region" description="Basic and acidic residues" evidence="1">
    <location>
        <begin position="175"/>
        <end position="204"/>
    </location>
</feature>
<feature type="compositionally biased region" description="Low complexity" evidence="1">
    <location>
        <begin position="108"/>
        <end position="124"/>
    </location>
</feature>
<dbReference type="Ensembl" id="ENSAPLT00000011616.2">
    <property type="protein sequence ID" value="ENSAPLP00000010898.2"/>
    <property type="gene ID" value="ENSAPLG00000024276.1"/>
</dbReference>
<feature type="compositionally biased region" description="Basic and acidic residues" evidence="1">
    <location>
        <begin position="671"/>
        <end position="698"/>
    </location>
</feature>
<proteinExistence type="predicted"/>
<feature type="region of interest" description="Disordered" evidence="1">
    <location>
        <begin position="1165"/>
        <end position="1303"/>
    </location>
</feature>
<feature type="compositionally biased region" description="Polar residues" evidence="1">
    <location>
        <begin position="52"/>
        <end position="65"/>
    </location>
</feature>
<feature type="compositionally biased region" description="Basic and acidic residues" evidence="1">
    <location>
        <begin position="41"/>
        <end position="51"/>
    </location>
</feature>
<feature type="compositionally biased region" description="Basic and acidic residues" evidence="1">
    <location>
        <begin position="575"/>
        <end position="612"/>
    </location>
</feature>
<feature type="compositionally biased region" description="Basic and acidic residues" evidence="1">
    <location>
        <begin position="734"/>
        <end position="746"/>
    </location>
</feature>
<feature type="compositionally biased region" description="Polar residues" evidence="1">
    <location>
        <begin position="1986"/>
        <end position="2005"/>
    </location>
</feature>
<feature type="compositionally biased region" description="Basic and acidic residues" evidence="1">
    <location>
        <begin position="1113"/>
        <end position="1129"/>
    </location>
</feature>
<evidence type="ECO:0000313" key="4">
    <source>
        <dbReference type="Proteomes" id="UP000016666"/>
    </source>
</evidence>
<dbReference type="Pfam" id="PF15963">
    <property type="entry name" value="Myb_DNA-bind_7"/>
    <property type="match status" value="1"/>
</dbReference>
<dbReference type="GO" id="GO:0001156">
    <property type="term" value="F:TFIIIC-class transcription factor complex binding"/>
    <property type="evidence" value="ECO:0007669"/>
    <property type="project" value="TreeGrafter"/>
</dbReference>
<feature type="compositionally biased region" description="Basic and acidic residues" evidence="1">
    <location>
        <begin position="1038"/>
        <end position="1056"/>
    </location>
</feature>
<organism evidence="3 4">
    <name type="scientific">Anas platyrhynchos platyrhynchos</name>
    <name type="common">Northern mallard</name>
    <dbReference type="NCBI Taxonomy" id="8840"/>
    <lineage>
        <taxon>Eukaryota</taxon>
        <taxon>Metazoa</taxon>
        <taxon>Chordata</taxon>
        <taxon>Craniata</taxon>
        <taxon>Vertebrata</taxon>
        <taxon>Euteleostomi</taxon>
        <taxon>Archelosauria</taxon>
        <taxon>Archosauria</taxon>
        <taxon>Dinosauria</taxon>
        <taxon>Saurischia</taxon>
        <taxon>Theropoda</taxon>
        <taxon>Coelurosauria</taxon>
        <taxon>Aves</taxon>
        <taxon>Neognathae</taxon>
        <taxon>Galloanserae</taxon>
        <taxon>Anseriformes</taxon>
        <taxon>Anatidae</taxon>
        <taxon>Anatinae</taxon>
        <taxon>Anas</taxon>
    </lineage>
</organism>
<feature type="compositionally biased region" description="Basic and acidic residues" evidence="1">
    <location>
        <begin position="1183"/>
        <end position="1199"/>
    </location>
</feature>
<feature type="compositionally biased region" description="Polar residues" evidence="1">
    <location>
        <begin position="963"/>
        <end position="976"/>
    </location>
</feature>
<feature type="region of interest" description="Disordered" evidence="1">
    <location>
        <begin position="963"/>
        <end position="1067"/>
    </location>
</feature>
<feature type="region of interest" description="Disordered" evidence="1">
    <location>
        <begin position="452"/>
        <end position="621"/>
    </location>
</feature>
<feature type="region of interest" description="Disordered" evidence="1">
    <location>
        <begin position="2025"/>
        <end position="2102"/>
    </location>
</feature>
<feature type="compositionally biased region" description="Basic and acidic residues" evidence="1">
    <location>
        <begin position="285"/>
        <end position="294"/>
    </location>
</feature>
<feature type="compositionally biased region" description="Polar residues" evidence="1">
    <location>
        <begin position="1552"/>
        <end position="1562"/>
    </location>
</feature>
<dbReference type="GO" id="GO:0070898">
    <property type="term" value="P:RNA polymerase III preinitiation complex assembly"/>
    <property type="evidence" value="ECO:0007669"/>
    <property type="project" value="TreeGrafter"/>
</dbReference>
<dbReference type="HOGENOM" id="CLU_020719_2_0_1"/>
<feature type="domain" description="Myb-like" evidence="2">
    <location>
        <begin position="371"/>
        <end position="419"/>
    </location>
</feature>
<feature type="region of interest" description="Disordered" evidence="1">
    <location>
        <begin position="267"/>
        <end position="316"/>
    </location>
</feature>
<gene>
    <name evidence="3" type="primary">BDP1</name>
</gene>
<dbReference type="InterPro" id="IPR039467">
    <property type="entry name" value="TFIIIB_B''_Myb"/>
</dbReference>
<feature type="compositionally biased region" description="Polar residues" evidence="1">
    <location>
        <begin position="2082"/>
        <end position="2094"/>
    </location>
</feature>
<feature type="region of interest" description="Disordered" evidence="1">
    <location>
        <begin position="1347"/>
        <end position="1482"/>
    </location>
</feature>
<feature type="compositionally biased region" description="Polar residues" evidence="1">
    <location>
        <begin position="1130"/>
        <end position="1139"/>
    </location>
</feature>
<keyword evidence="4" id="KW-1185">Reference proteome</keyword>
<feature type="region of interest" description="Disordered" evidence="1">
    <location>
        <begin position="226"/>
        <end position="250"/>
    </location>
</feature>
<dbReference type="Proteomes" id="UP000016666">
    <property type="component" value="Chromosome Z"/>
</dbReference>
<dbReference type="SMART" id="SM00717">
    <property type="entry name" value="SANT"/>
    <property type="match status" value="1"/>
</dbReference>
<evidence type="ECO:0000256" key="1">
    <source>
        <dbReference type="SAM" id="MobiDB-lite"/>
    </source>
</evidence>
<reference evidence="3" key="3">
    <citation type="submission" date="2025-09" db="UniProtKB">
        <authorList>
            <consortium name="Ensembl"/>
        </authorList>
    </citation>
    <scope>IDENTIFICATION</scope>
</reference>
<reference evidence="3" key="2">
    <citation type="submission" date="2025-08" db="UniProtKB">
        <authorList>
            <consortium name="Ensembl"/>
        </authorList>
    </citation>
    <scope>IDENTIFICATION</scope>
</reference>
<dbReference type="InterPro" id="IPR001005">
    <property type="entry name" value="SANT/Myb"/>
</dbReference>
<feature type="compositionally biased region" description="Polar residues" evidence="1">
    <location>
        <begin position="1351"/>
        <end position="1364"/>
    </location>
</feature>
<dbReference type="PANTHER" id="PTHR22929">
    <property type="entry name" value="RNA POLYMERASE III TRANSCRIPTION INITIATION FACTOR B"/>
    <property type="match status" value="1"/>
</dbReference>
<protein>
    <submittedName>
        <fullName evidence="3">B double prime 1, subunit of RNA polymerase III transcription initiation factor IIIB</fullName>
    </submittedName>
</protein>
<feature type="compositionally biased region" description="Basic and acidic residues" evidence="1">
    <location>
        <begin position="2027"/>
        <end position="2036"/>
    </location>
</feature>
<feature type="compositionally biased region" description="Basic and acidic residues" evidence="1">
    <location>
        <begin position="2063"/>
        <end position="2080"/>
    </location>
</feature>
<feature type="region of interest" description="Disordered" evidence="1">
    <location>
        <begin position="664"/>
        <end position="941"/>
    </location>
</feature>
<feature type="compositionally biased region" description="Basic and acidic residues" evidence="1">
    <location>
        <begin position="759"/>
        <end position="772"/>
    </location>
</feature>
<feature type="region of interest" description="Disordered" evidence="1">
    <location>
        <begin position="1548"/>
        <end position="1570"/>
    </location>
</feature>
<feature type="region of interest" description="Disordered" evidence="1">
    <location>
        <begin position="1090"/>
        <end position="1146"/>
    </location>
</feature>
<evidence type="ECO:0000259" key="2">
    <source>
        <dbReference type="SMART" id="SM00717"/>
    </source>
</evidence>
<feature type="compositionally biased region" description="Basic and acidic residues" evidence="1">
    <location>
        <begin position="985"/>
        <end position="996"/>
    </location>
</feature>
<feature type="compositionally biased region" description="Basic and acidic residues" evidence="1">
    <location>
        <begin position="903"/>
        <end position="935"/>
    </location>
</feature>
<feature type="compositionally biased region" description="Basic and acidic residues" evidence="1">
    <location>
        <begin position="1420"/>
        <end position="1430"/>
    </location>
</feature>
<feature type="compositionally biased region" description="Basic and acidic residues" evidence="1">
    <location>
        <begin position="711"/>
        <end position="721"/>
    </location>
</feature>
<dbReference type="InterPro" id="IPR009057">
    <property type="entry name" value="Homeodomain-like_sf"/>
</dbReference>
<feature type="compositionally biased region" description="Basic and acidic residues" evidence="1">
    <location>
        <begin position="1287"/>
        <end position="1303"/>
    </location>
</feature>
<feature type="region of interest" description="Disordered" evidence="1">
    <location>
        <begin position="1"/>
        <end position="204"/>
    </location>
</feature>
<feature type="compositionally biased region" description="Polar residues" evidence="1">
    <location>
        <begin position="840"/>
        <end position="850"/>
    </location>
</feature>
<evidence type="ECO:0000313" key="3">
    <source>
        <dbReference type="Ensembl" id="ENSAPLP00000010898.2"/>
    </source>
</evidence>
<feature type="compositionally biased region" description="Basic and acidic residues" evidence="1">
    <location>
        <begin position="780"/>
        <end position="789"/>
    </location>
</feature>
<feature type="compositionally biased region" description="Basic residues" evidence="1">
    <location>
        <begin position="1438"/>
        <end position="1455"/>
    </location>
</feature>
<feature type="compositionally biased region" description="Low complexity" evidence="1">
    <location>
        <begin position="21"/>
        <end position="30"/>
    </location>
</feature>
<feature type="compositionally biased region" description="Basic and acidic residues" evidence="1">
    <location>
        <begin position="825"/>
        <end position="839"/>
    </location>
</feature>
<feature type="compositionally biased region" description="Polar residues" evidence="1">
    <location>
        <begin position="862"/>
        <end position="873"/>
    </location>
</feature>